<keyword evidence="3" id="KW-1185">Reference proteome</keyword>
<dbReference type="InterPro" id="IPR015943">
    <property type="entry name" value="WD40/YVTN_repeat-like_dom_sf"/>
</dbReference>
<dbReference type="Gene3D" id="2.40.128.630">
    <property type="match status" value="1"/>
</dbReference>
<gene>
    <name evidence="2" type="ORF">ELS83_08665</name>
</gene>
<dbReference type="SUPFAM" id="SSF50998">
    <property type="entry name" value="Quinoprotein alcohol dehydrogenase-like"/>
    <property type="match status" value="2"/>
</dbReference>
<feature type="domain" description="Pyrrolo-quinoline quinone repeat" evidence="1">
    <location>
        <begin position="26"/>
        <end position="116"/>
    </location>
</feature>
<dbReference type="Proteomes" id="UP000732105">
    <property type="component" value="Unassembled WGS sequence"/>
</dbReference>
<protein>
    <recommendedName>
        <fullName evidence="1">Pyrrolo-quinoline quinone repeat domain-containing protein</fullName>
    </recommendedName>
</protein>
<feature type="domain" description="Pyrrolo-quinoline quinone repeat" evidence="1">
    <location>
        <begin position="129"/>
        <end position="245"/>
    </location>
</feature>
<evidence type="ECO:0000259" key="1">
    <source>
        <dbReference type="Pfam" id="PF13360"/>
    </source>
</evidence>
<dbReference type="InterPro" id="IPR002372">
    <property type="entry name" value="PQQ_rpt_dom"/>
</dbReference>
<evidence type="ECO:0000313" key="2">
    <source>
        <dbReference type="EMBL" id="NOU59893.1"/>
    </source>
</evidence>
<organism evidence="2 3">
    <name type="scientific">Marinifilum caeruleilacunae</name>
    <dbReference type="NCBI Taxonomy" id="2499076"/>
    <lineage>
        <taxon>Bacteria</taxon>
        <taxon>Pseudomonadati</taxon>
        <taxon>Bacteroidota</taxon>
        <taxon>Bacteroidia</taxon>
        <taxon>Marinilabiliales</taxon>
        <taxon>Marinifilaceae</taxon>
    </lineage>
</organism>
<dbReference type="PANTHER" id="PTHR44394">
    <property type="entry name" value="BETA-ALANINE-ACTIVATING ENZYME"/>
    <property type="match status" value="1"/>
</dbReference>
<dbReference type="SMART" id="SM00564">
    <property type="entry name" value="PQQ"/>
    <property type="match status" value="8"/>
</dbReference>
<dbReference type="Pfam" id="PF13360">
    <property type="entry name" value="PQQ_2"/>
    <property type="match status" value="2"/>
</dbReference>
<dbReference type="RefSeq" id="WP_171595164.1">
    <property type="nucleotide sequence ID" value="NZ_RZNH01000011.1"/>
</dbReference>
<dbReference type="PANTHER" id="PTHR44394:SF1">
    <property type="entry name" value="BETA-ALANINE-ACTIVATING ENZYME"/>
    <property type="match status" value="1"/>
</dbReference>
<dbReference type="Gene3D" id="2.130.10.10">
    <property type="entry name" value="YVTN repeat-like/Quinoprotein amine dehydrogenase"/>
    <property type="match status" value="2"/>
</dbReference>
<dbReference type="InterPro" id="IPR018391">
    <property type="entry name" value="PQQ_b-propeller_rpt"/>
</dbReference>
<proteinExistence type="predicted"/>
<reference evidence="2 3" key="1">
    <citation type="submission" date="2018-12" db="EMBL/GenBank/DDBJ databases">
        <title>Marinifilum JC070 sp. nov., a marine bacterium isolated from Yongle Blue Hole in the South China Sea.</title>
        <authorList>
            <person name="Fu T."/>
        </authorList>
    </citation>
    <scope>NUCLEOTIDE SEQUENCE [LARGE SCALE GENOMIC DNA]</scope>
    <source>
        <strain evidence="2 3">JC070</strain>
    </source>
</reference>
<name>A0ABX1WUV6_9BACT</name>
<dbReference type="EMBL" id="RZNH01000011">
    <property type="protein sequence ID" value="NOU59893.1"/>
    <property type="molecule type" value="Genomic_DNA"/>
</dbReference>
<accession>A0ABX1WUV6</accession>
<dbReference type="InterPro" id="IPR011047">
    <property type="entry name" value="Quinoprotein_ADH-like_sf"/>
</dbReference>
<comment type="caution">
    <text evidence="2">The sequence shown here is derived from an EMBL/GenBank/DDBJ whole genome shotgun (WGS) entry which is preliminary data.</text>
</comment>
<dbReference type="InterPro" id="IPR052091">
    <property type="entry name" value="Beta-ala_Activ/Resist"/>
</dbReference>
<evidence type="ECO:0000313" key="3">
    <source>
        <dbReference type="Proteomes" id="UP000732105"/>
    </source>
</evidence>
<sequence>MKLIHKLLLVTLFFSFFSFELYGQSQLLWDFSSKAGIYSTPAIDESTVYIGSKDSCLYALNKENGRLEWKFKSKGEIKSKALLYKASVIFNSSDGLVYSLDQKSGKKQWTFQTEGEKRLDMWDYYLSSPVYANDKLFVGSGDGHVYALNPANGELLWKYKTGGIVHASPLVHKEKVYVGSFDGFFYALDSNNGELVWKFNTVGDTYFPKGEIQRGAAIYQNSVIFGSRDYNVYSLNLETGTGMWNMKEKGSWVIAPPLVVDDLVYFGTSDSHRFFALSAKSGHEKLSFPVNMRVYGRALSFENEIYFGCFNGKLYKLDQSKQKLEEVFQTHGSKKNYRKVYNEKDEFRSDFKLYGEDIIGSEKTILGLGAILSTPIIENGIVYFGDANGVFYAYKLK</sequence>